<dbReference type="InterPro" id="IPR009060">
    <property type="entry name" value="UBA-like_sf"/>
</dbReference>
<dbReference type="GO" id="GO:0043130">
    <property type="term" value="F:ubiquitin binding"/>
    <property type="evidence" value="ECO:0007669"/>
    <property type="project" value="InterPro"/>
</dbReference>
<dbReference type="InterPro" id="IPR052586">
    <property type="entry name" value="ASCC2"/>
</dbReference>
<proteinExistence type="predicted"/>
<organism evidence="3 4">
    <name type="scientific">Spizellomyces punctatus (strain DAOM BR117)</name>
    <dbReference type="NCBI Taxonomy" id="645134"/>
    <lineage>
        <taxon>Eukaryota</taxon>
        <taxon>Fungi</taxon>
        <taxon>Fungi incertae sedis</taxon>
        <taxon>Chytridiomycota</taxon>
        <taxon>Chytridiomycota incertae sedis</taxon>
        <taxon>Chytridiomycetes</taxon>
        <taxon>Spizellomycetales</taxon>
        <taxon>Spizellomycetaceae</taxon>
        <taxon>Spizellomyces</taxon>
    </lineage>
</organism>
<dbReference type="PROSITE" id="PS51140">
    <property type="entry name" value="CUE"/>
    <property type="match status" value="1"/>
</dbReference>
<reference evidence="3 4" key="1">
    <citation type="submission" date="2009-08" db="EMBL/GenBank/DDBJ databases">
        <title>The Genome Sequence of Spizellomyces punctatus strain DAOM BR117.</title>
        <authorList>
            <consortium name="The Broad Institute Genome Sequencing Platform"/>
            <person name="Russ C."/>
            <person name="Cuomo C."/>
            <person name="Shea T."/>
            <person name="Young S.K."/>
            <person name="Zeng Q."/>
            <person name="Koehrsen M."/>
            <person name="Haas B."/>
            <person name="Borodovsky M."/>
            <person name="Guigo R."/>
            <person name="Alvarado L."/>
            <person name="Berlin A."/>
            <person name="Bochicchio J."/>
            <person name="Borenstein D."/>
            <person name="Chapman S."/>
            <person name="Chen Z."/>
            <person name="Engels R."/>
            <person name="Freedman E."/>
            <person name="Gellesch M."/>
            <person name="Goldberg J."/>
            <person name="Griggs A."/>
            <person name="Gujja S."/>
            <person name="Heiman D."/>
            <person name="Hepburn T."/>
            <person name="Howarth C."/>
            <person name="Jen D."/>
            <person name="Larson L."/>
            <person name="Lewis B."/>
            <person name="Mehta T."/>
            <person name="Park D."/>
            <person name="Pearson M."/>
            <person name="Roberts A."/>
            <person name="Saif S."/>
            <person name="Shenoy N."/>
            <person name="Sisk P."/>
            <person name="Stolte C."/>
            <person name="Sykes S."/>
            <person name="Thomson T."/>
            <person name="Walk T."/>
            <person name="White J."/>
            <person name="Yandava C."/>
            <person name="Burger G."/>
            <person name="Gray M.W."/>
            <person name="Holland P.W.H."/>
            <person name="King N."/>
            <person name="Lang F.B.F."/>
            <person name="Roger A.J."/>
            <person name="Ruiz-Trillo I."/>
            <person name="Lander E."/>
            <person name="Nusbaum C."/>
        </authorList>
    </citation>
    <scope>NUCLEOTIDE SEQUENCE [LARGE SCALE GENOMIC DNA]</scope>
    <source>
        <strain evidence="3 4">DAOM BR117</strain>
    </source>
</reference>
<feature type="region of interest" description="Disordered" evidence="1">
    <location>
        <begin position="213"/>
        <end position="243"/>
    </location>
</feature>
<dbReference type="EMBL" id="KQ257455">
    <property type="protein sequence ID" value="KND00981.1"/>
    <property type="molecule type" value="Genomic_DNA"/>
</dbReference>
<feature type="region of interest" description="Disordered" evidence="1">
    <location>
        <begin position="584"/>
        <end position="613"/>
    </location>
</feature>
<dbReference type="PANTHER" id="PTHR21494">
    <property type="entry name" value="ACTIVATING SIGNAL COINTEGRATOR 1 COMPLEX SUBUNIT 2 ASC-1 COMPLEX SUBUNIT P100"/>
    <property type="match status" value="1"/>
</dbReference>
<dbReference type="Gene3D" id="1.10.8.10">
    <property type="entry name" value="DNA helicase RuvA subunit, C-terminal domain"/>
    <property type="match status" value="1"/>
</dbReference>
<dbReference type="Pfam" id="PF02845">
    <property type="entry name" value="CUE"/>
    <property type="match status" value="1"/>
</dbReference>
<evidence type="ECO:0000259" key="2">
    <source>
        <dbReference type="PROSITE" id="PS51140"/>
    </source>
</evidence>
<dbReference type="CDD" id="cd14364">
    <property type="entry name" value="CUE_ASCC2"/>
    <property type="match status" value="1"/>
</dbReference>
<feature type="compositionally biased region" description="Basic residues" evidence="1">
    <location>
        <begin position="866"/>
        <end position="890"/>
    </location>
</feature>
<dbReference type="SMART" id="SM00546">
    <property type="entry name" value="CUE"/>
    <property type="match status" value="1"/>
</dbReference>
<dbReference type="AlphaFoldDB" id="A0A0L0HHN1"/>
<dbReference type="VEuPathDB" id="FungiDB:SPPG_04079"/>
<evidence type="ECO:0000313" key="4">
    <source>
        <dbReference type="Proteomes" id="UP000053201"/>
    </source>
</evidence>
<dbReference type="InParanoid" id="A0A0L0HHN1"/>
<dbReference type="GeneID" id="27687552"/>
<sequence length="897" mass="99430">MTLDVGSPLPKQVVHASAAYPVKLLPPIPAGPRFSEEEHLLLLEGITQELSTLLRLPFAIFWSAVLHPQYPAYSVSCFLDAYFRLRPNDPALAQKVFYLICRLTLAPEEAEAEERREDELGSADVSDDAKEALEWSIDLWPDIVYTSGLITLPRLLEVAREFGNANTPVLRHAFQTVLHVQQKLLKDLNVAVDMIVGSVHIFQKKYGKLSKNAGKGKGKGKGKFEEEAPHYRTGANTSSDDPRVDAGTVNGDAMPIQSPSASIEQTYDADFLYDAILDLRAFVLTGGSTVARVVLSNKDFVPALTDIYQVANIFTGADNHNSDITDDGKASGNWDSTAIMDVEGALSDNDVAIASRARRLKGAVVVLLEAIIQVEFLEPMKLVPTEPVDLNQISLADVHKRAESLCDLVMQLLELSPFDGPVTFLCSAPLLVDLEVDFGICDRLKQIRERYMKDESDARLDYLVVSLEHLLTFSANAEVKRVIANRKRKRVQQRKGEDKVDEAVIDGANDANLDSEAINEDFIKRTLLISQIQDLFSDLGEGFIEACLIAFNDDVEMVIMKILENDLPDYVTKLDRQMPRTAPITEPVSSEAVSSANASTEESIPNEEVPEEPSLLATRRNAFDGDEFDVFSRGHVDSEKVIFGKKERTNGVLNDKSFVQEQREAILAAQYDDYDDEYDDTYDASEIKLAGTIELHLVDEEEGVVEDGRPRQAVPVDEPSDPFAKHEAELVAIYQSDRQLFDKSQRKSPKRLELRKRTGYSDEQLEGWFTMFERNPRKNRILEKYAWRGNRAGDVEEARGAPDQIRSPQHGNGSSNNIDREERAGQGGTSTGNRGSAGDSVQGKRGAGVGRDGTGFPHGAPLERQRARKEKNKGRGANHSRKDGHARKLGRGMGGPL</sequence>
<feature type="region of interest" description="Disordered" evidence="1">
    <location>
        <begin position="796"/>
        <end position="897"/>
    </location>
</feature>
<feature type="domain" description="CUE" evidence="2">
    <location>
        <begin position="524"/>
        <end position="567"/>
    </location>
</feature>
<gene>
    <name evidence="3" type="ORF">SPPG_04079</name>
</gene>
<protein>
    <recommendedName>
        <fullName evidence="2">CUE domain-containing protein</fullName>
    </recommendedName>
</protein>
<evidence type="ECO:0000313" key="3">
    <source>
        <dbReference type="EMBL" id="KND00981.1"/>
    </source>
</evidence>
<dbReference type="SUPFAM" id="SSF46934">
    <property type="entry name" value="UBA-like"/>
    <property type="match status" value="1"/>
</dbReference>
<dbReference type="OrthoDB" id="5577209at2759"/>
<feature type="compositionally biased region" description="Polar residues" evidence="1">
    <location>
        <begin position="806"/>
        <end position="817"/>
    </location>
</feature>
<keyword evidence="4" id="KW-1185">Reference proteome</keyword>
<evidence type="ECO:0000256" key="1">
    <source>
        <dbReference type="SAM" id="MobiDB-lite"/>
    </source>
</evidence>
<dbReference type="Proteomes" id="UP000053201">
    <property type="component" value="Unassembled WGS sequence"/>
</dbReference>
<dbReference type="STRING" id="645134.A0A0L0HHN1"/>
<dbReference type="RefSeq" id="XP_016609020.1">
    <property type="nucleotide sequence ID" value="XM_016752326.1"/>
</dbReference>
<dbReference type="InterPro" id="IPR041800">
    <property type="entry name" value="ASCC2_CUE"/>
</dbReference>
<dbReference type="InterPro" id="IPR003892">
    <property type="entry name" value="CUE"/>
</dbReference>
<accession>A0A0L0HHN1</accession>
<feature type="compositionally biased region" description="Low complexity" evidence="1">
    <location>
        <begin position="589"/>
        <end position="603"/>
    </location>
</feature>
<dbReference type="eggNOG" id="KOG4501">
    <property type="taxonomic scope" value="Eukaryota"/>
</dbReference>
<name>A0A0L0HHN1_SPIPD</name>
<dbReference type="PANTHER" id="PTHR21494:SF0">
    <property type="entry name" value="ACTIVATING SIGNAL COINTEGRATOR 1 COMPLEX SUBUNIT 2"/>
    <property type="match status" value="1"/>
</dbReference>